<dbReference type="HOGENOM" id="CLU_2047495_0_0_6"/>
<gene>
    <name evidence="1" type="ordered locus">PBPRB0086</name>
</gene>
<dbReference type="Proteomes" id="UP000000593">
    <property type="component" value="Chromosome 2"/>
</dbReference>
<organism evidence="1 2">
    <name type="scientific">Photobacterium profundum (strain SS9)</name>
    <dbReference type="NCBI Taxonomy" id="298386"/>
    <lineage>
        <taxon>Bacteria</taxon>
        <taxon>Pseudomonadati</taxon>
        <taxon>Pseudomonadota</taxon>
        <taxon>Gammaproteobacteria</taxon>
        <taxon>Vibrionales</taxon>
        <taxon>Vibrionaceae</taxon>
        <taxon>Photobacterium</taxon>
    </lineage>
</organism>
<dbReference type="RefSeq" id="WP_011220187.1">
    <property type="nucleotide sequence ID" value="NC_006371.1"/>
</dbReference>
<dbReference type="KEGG" id="ppr:PBPRB0086"/>
<evidence type="ECO:0000313" key="2">
    <source>
        <dbReference type="Proteomes" id="UP000000593"/>
    </source>
</evidence>
<dbReference type="STRING" id="298386.PBPRB0086"/>
<proteinExistence type="predicted"/>
<dbReference type="EMBL" id="CR378675">
    <property type="protein sequence ID" value="CAG21959.1"/>
    <property type="molecule type" value="Genomic_DNA"/>
</dbReference>
<reference evidence="2" key="1">
    <citation type="journal article" date="2005" name="Science">
        <title>Life at depth: Photobacterium profundum genome sequence and expression analysis.</title>
        <authorList>
            <person name="Vezzi A."/>
            <person name="Campanaro S."/>
            <person name="D'Angelo M."/>
            <person name="Simonato F."/>
            <person name="Vitulo N."/>
            <person name="Lauro F.M."/>
            <person name="Cestaro A."/>
            <person name="Malacrida G."/>
            <person name="Simionati B."/>
            <person name="Cannata N."/>
            <person name="Romualdi C."/>
            <person name="Bartlett D.H."/>
            <person name="Valle G."/>
        </authorList>
    </citation>
    <scope>NUCLEOTIDE SEQUENCE [LARGE SCALE GENOMIC DNA]</scope>
    <source>
        <strain evidence="2">ATCC BAA-1253 / SS9</strain>
    </source>
</reference>
<name>Q6LKP3_PHOPR</name>
<protein>
    <submittedName>
        <fullName evidence="1">Uncharacterized protein</fullName>
    </submittedName>
</protein>
<accession>Q6LKP3</accession>
<dbReference type="AlphaFoldDB" id="Q6LKP3"/>
<sequence length="120" mass="14268">MQLKKFKPSELHFNETETRDILIFFFPSSQLKIKETPIDNKLREQLRKVILKLVRKTASHMFHHAKAKDLRKIKVYDFVVKALNLKFKSMLELHLNGIAKNQPMLLPQYRRPTGKLKVWA</sequence>
<evidence type="ECO:0000313" key="1">
    <source>
        <dbReference type="EMBL" id="CAG21959.1"/>
    </source>
</evidence>
<keyword evidence="2" id="KW-1185">Reference proteome</keyword>